<sequence length="222" mass="24943">MSKIDTMILAGGLGTRLQSVLNDKPKCLAPINGKPFIEILLDDCIKQGLRRFILCVGYLKEQVIEHLSQRNDCEIVFSLEEESLGTGGALKNAERHIKTDHFIVLNGDTFLEVNYNELIEWHCKKNADITIAINYFQNIGRYGSVTFDSNSKIIGFFEKGINPGYGWINAGVYVMVKSILKEIELNINSSLEFDLFPDCIGKSIYGYKNEGNMIDIGTLVSY</sequence>
<dbReference type="SUPFAM" id="SSF53448">
    <property type="entry name" value="Nucleotide-diphospho-sugar transferases"/>
    <property type="match status" value="1"/>
</dbReference>
<dbReference type="InterPro" id="IPR029044">
    <property type="entry name" value="Nucleotide-diphossugar_trans"/>
</dbReference>
<dbReference type="Pfam" id="PF00483">
    <property type="entry name" value="NTP_transferase"/>
    <property type="match status" value="1"/>
</dbReference>
<protein>
    <recommendedName>
        <fullName evidence="1">Nucleotidyl transferase domain-containing protein</fullName>
    </recommendedName>
</protein>
<dbReference type="InterPro" id="IPR050486">
    <property type="entry name" value="Mannose-1P_guanyltransferase"/>
</dbReference>
<reference evidence="2" key="1">
    <citation type="submission" date="2018-05" db="EMBL/GenBank/DDBJ databases">
        <authorList>
            <person name="Lanie J.A."/>
            <person name="Ng W.-L."/>
            <person name="Kazmierczak K.M."/>
            <person name="Andrzejewski T.M."/>
            <person name="Davidsen T.M."/>
            <person name="Wayne K.J."/>
            <person name="Tettelin H."/>
            <person name="Glass J.I."/>
            <person name="Rusch D."/>
            <person name="Podicherti R."/>
            <person name="Tsui H.-C.T."/>
            <person name="Winkler M.E."/>
        </authorList>
    </citation>
    <scope>NUCLEOTIDE SEQUENCE</scope>
</reference>
<dbReference type="Gene3D" id="3.90.550.10">
    <property type="entry name" value="Spore Coat Polysaccharide Biosynthesis Protein SpsA, Chain A"/>
    <property type="match status" value="1"/>
</dbReference>
<dbReference type="EMBL" id="UINC01183263">
    <property type="protein sequence ID" value="SVD93932.1"/>
    <property type="molecule type" value="Genomic_DNA"/>
</dbReference>
<dbReference type="AlphaFoldDB" id="A0A382ZEN0"/>
<dbReference type="CDD" id="cd06915">
    <property type="entry name" value="NTP_transferase_WcbM_like"/>
    <property type="match status" value="1"/>
</dbReference>
<dbReference type="InterPro" id="IPR005835">
    <property type="entry name" value="NTP_transferase_dom"/>
</dbReference>
<name>A0A382ZEN0_9ZZZZ</name>
<accession>A0A382ZEN0</accession>
<feature type="domain" description="Nucleotidyl transferase" evidence="1">
    <location>
        <begin position="6"/>
        <end position="221"/>
    </location>
</feature>
<gene>
    <name evidence="2" type="ORF">METZ01_LOCUS446786</name>
</gene>
<proteinExistence type="predicted"/>
<evidence type="ECO:0000259" key="1">
    <source>
        <dbReference type="Pfam" id="PF00483"/>
    </source>
</evidence>
<dbReference type="PANTHER" id="PTHR22572">
    <property type="entry name" value="SUGAR-1-PHOSPHATE GUANYL TRANSFERASE"/>
    <property type="match status" value="1"/>
</dbReference>
<feature type="non-terminal residue" evidence="2">
    <location>
        <position position="222"/>
    </location>
</feature>
<organism evidence="2">
    <name type="scientific">marine metagenome</name>
    <dbReference type="NCBI Taxonomy" id="408172"/>
    <lineage>
        <taxon>unclassified sequences</taxon>
        <taxon>metagenomes</taxon>
        <taxon>ecological metagenomes</taxon>
    </lineage>
</organism>
<evidence type="ECO:0000313" key="2">
    <source>
        <dbReference type="EMBL" id="SVD93932.1"/>
    </source>
</evidence>